<name>A0A2M8DQ97_9BACT</name>
<protein>
    <recommendedName>
        <fullName evidence="4">TIGR03987 family protein</fullName>
    </recommendedName>
</protein>
<gene>
    <name evidence="2" type="ORF">CO073_04165</name>
</gene>
<keyword evidence="1" id="KW-0472">Membrane</keyword>
<feature type="transmembrane region" description="Helical" evidence="1">
    <location>
        <begin position="65"/>
        <end position="83"/>
    </location>
</feature>
<dbReference type="AlphaFoldDB" id="A0A2M8DQ97"/>
<reference evidence="3" key="1">
    <citation type="submission" date="2017-09" db="EMBL/GenBank/DDBJ databases">
        <title>Depth-based differentiation of microbial function through sediment-hosted aquifers and enrichment of novel symbionts in the deep terrestrial subsurface.</title>
        <authorList>
            <person name="Probst A.J."/>
            <person name="Ladd B."/>
            <person name="Jarett J.K."/>
            <person name="Geller-Mcgrath D.E."/>
            <person name="Sieber C.M.K."/>
            <person name="Emerson J.B."/>
            <person name="Anantharaman K."/>
            <person name="Thomas B.C."/>
            <person name="Malmstrom R."/>
            <person name="Stieglmeier M."/>
            <person name="Klingl A."/>
            <person name="Woyke T."/>
            <person name="Ryan C.M."/>
            <person name="Banfield J.F."/>
        </authorList>
    </citation>
    <scope>NUCLEOTIDE SEQUENCE [LARGE SCALE GENOMIC DNA]</scope>
</reference>
<dbReference type="EMBL" id="PFSY01000189">
    <property type="protein sequence ID" value="PJC01160.1"/>
    <property type="molecule type" value="Genomic_DNA"/>
</dbReference>
<keyword evidence="1" id="KW-0812">Transmembrane</keyword>
<feature type="transmembrane region" description="Helical" evidence="1">
    <location>
        <begin position="32"/>
        <end position="53"/>
    </location>
</feature>
<evidence type="ECO:0000313" key="3">
    <source>
        <dbReference type="Proteomes" id="UP000230136"/>
    </source>
</evidence>
<dbReference type="Proteomes" id="UP000230136">
    <property type="component" value="Unassembled WGS sequence"/>
</dbReference>
<feature type="transmembrane region" description="Helical" evidence="1">
    <location>
        <begin position="6"/>
        <end position="25"/>
    </location>
</feature>
<keyword evidence="1" id="KW-1133">Transmembrane helix</keyword>
<accession>A0A2M8DQ97</accession>
<evidence type="ECO:0000256" key="1">
    <source>
        <dbReference type="SAM" id="Phobius"/>
    </source>
</evidence>
<sequence length="93" mass="10483">MPFSVQMVLVAWLFYSVAIWSDLILKKGLLNWVVIVFAIGFLCDLTGTSIMMSHTKFMQLSLHEFSGAVTLFLMAVHLSWALIAKFKNGKAEQ</sequence>
<proteinExistence type="predicted"/>
<comment type="caution">
    <text evidence="2">The sequence shown here is derived from an EMBL/GenBank/DDBJ whole genome shotgun (WGS) entry which is preliminary data.</text>
</comment>
<organism evidence="2 3">
    <name type="scientific">Candidatus Komeilibacteria bacterium CG_4_9_14_0_8_um_filter_36_9</name>
    <dbReference type="NCBI Taxonomy" id="1974473"/>
    <lineage>
        <taxon>Bacteria</taxon>
        <taxon>Candidatus Komeiliibacteriota</taxon>
    </lineage>
</organism>
<evidence type="ECO:0000313" key="2">
    <source>
        <dbReference type="EMBL" id="PJC01160.1"/>
    </source>
</evidence>
<evidence type="ECO:0008006" key="4">
    <source>
        <dbReference type="Google" id="ProtNLM"/>
    </source>
</evidence>